<dbReference type="PANTHER" id="PTHR15131">
    <property type="entry name" value="SMALL NUCLEAR RNA ACTIVATING COMPLEX, POLYPEPTIDE 1"/>
    <property type="match status" value="1"/>
</dbReference>
<dbReference type="AlphaFoldDB" id="A0A0N4UFY9"/>
<dbReference type="GO" id="GO:0043565">
    <property type="term" value="F:sequence-specific DNA binding"/>
    <property type="evidence" value="ECO:0007669"/>
    <property type="project" value="TreeGrafter"/>
</dbReference>
<dbReference type="Proteomes" id="UP000274756">
    <property type="component" value="Unassembled WGS sequence"/>
</dbReference>
<sequence length="333" mass="38077">MKGQGICVLPIMAGCRKDIDRLLKMYKEKETLRYKPFVEIFEKLKFHTIFMGRISSAELVEFSEKLLQLAISYAMCYQAVQPAAYTVQSQGSSHYTSATDINFNNEMTLQDRVFGIYLTYSLYFVQSDKYLAQILITPDQVNDLQEFLQDRLIPERHIDAFTALYKLISGGAFRICAFENEYNPLNCRRYDHSNLLEGLVDESQPDNCSLLRAFGEDVVLTQADLISKRYLAAKQKSKLTDKLGLNFVTSNVSQIYSLILKANEEASPNDEEEITRSRRLSGRFRSAIKEKAYKSHALTARQRRLRMRSSKTNSEANESVISAATSDSVSFLY</sequence>
<dbReference type="STRING" id="318479.A0A0N4UFY9"/>
<dbReference type="Pfam" id="PF09808">
    <property type="entry name" value="SNAPC1"/>
    <property type="match status" value="1"/>
</dbReference>
<name>A0A0N4UFY9_DRAME</name>
<dbReference type="GO" id="GO:0042796">
    <property type="term" value="P:snRNA transcription by RNA polymerase III"/>
    <property type="evidence" value="ECO:0007669"/>
    <property type="project" value="TreeGrafter"/>
</dbReference>
<reference evidence="4" key="1">
    <citation type="submission" date="2017-02" db="UniProtKB">
        <authorList>
            <consortium name="WormBaseParasite"/>
        </authorList>
    </citation>
    <scope>IDENTIFICATION</scope>
</reference>
<dbReference type="Proteomes" id="UP000038040">
    <property type="component" value="Unplaced"/>
</dbReference>
<dbReference type="GO" id="GO:0019185">
    <property type="term" value="C:snRNA-activating protein complex"/>
    <property type="evidence" value="ECO:0007669"/>
    <property type="project" value="TreeGrafter"/>
</dbReference>
<evidence type="ECO:0000313" key="4">
    <source>
        <dbReference type="WBParaSite" id="DME_0000638101-mRNA-1"/>
    </source>
</evidence>
<dbReference type="PROSITE" id="PS51257">
    <property type="entry name" value="PROKAR_LIPOPROTEIN"/>
    <property type="match status" value="1"/>
</dbReference>
<protein>
    <submittedName>
        <fullName evidence="4">snRNA-activating protein complex subunit 1</fullName>
    </submittedName>
</protein>
<dbReference type="PANTHER" id="PTHR15131:SF3">
    <property type="entry name" value="SNRNA-ACTIVATING PROTEIN COMPLEX SUBUNIT 1"/>
    <property type="match status" value="1"/>
</dbReference>
<accession>A0A0N4UFY9</accession>
<reference evidence="1 3" key="2">
    <citation type="submission" date="2018-11" db="EMBL/GenBank/DDBJ databases">
        <authorList>
            <consortium name="Pathogen Informatics"/>
        </authorList>
    </citation>
    <scope>NUCLEOTIDE SEQUENCE [LARGE SCALE GENOMIC DNA]</scope>
</reference>
<keyword evidence="3" id="KW-1185">Reference proteome</keyword>
<proteinExistence type="predicted"/>
<dbReference type="WBParaSite" id="DME_0000638101-mRNA-1">
    <property type="protein sequence ID" value="DME_0000638101-mRNA-1"/>
    <property type="gene ID" value="DME_0000638101"/>
</dbReference>
<evidence type="ECO:0000313" key="1">
    <source>
        <dbReference type="EMBL" id="VDN59519.1"/>
    </source>
</evidence>
<dbReference type="GO" id="GO:0042795">
    <property type="term" value="P:snRNA transcription by RNA polymerase II"/>
    <property type="evidence" value="ECO:0007669"/>
    <property type="project" value="TreeGrafter"/>
</dbReference>
<organism evidence="2 4">
    <name type="scientific">Dracunculus medinensis</name>
    <name type="common">Guinea worm</name>
    <dbReference type="NCBI Taxonomy" id="318479"/>
    <lineage>
        <taxon>Eukaryota</taxon>
        <taxon>Metazoa</taxon>
        <taxon>Ecdysozoa</taxon>
        <taxon>Nematoda</taxon>
        <taxon>Chromadorea</taxon>
        <taxon>Rhabditida</taxon>
        <taxon>Spirurina</taxon>
        <taxon>Dracunculoidea</taxon>
        <taxon>Dracunculidae</taxon>
        <taxon>Dracunculus</taxon>
    </lineage>
</organism>
<evidence type="ECO:0000313" key="3">
    <source>
        <dbReference type="Proteomes" id="UP000274756"/>
    </source>
</evidence>
<dbReference type="OrthoDB" id="20127at2759"/>
<gene>
    <name evidence="1" type="ORF">DME_LOCUS9492</name>
</gene>
<dbReference type="InterPro" id="IPR019188">
    <property type="entry name" value="SNAPC1"/>
</dbReference>
<dbReference type="EMBL" id="UYYG01001183">
    <property type="protein sequence ID" value="VDN59519.1"/>
    <property type="molecule type" value="Genomic_DNA"/>
</dbReference>
<evidence type="ECO:0000313" key="2">
    <source>
        <dbReference type="Proteomes" id="UP000038040"/>
    </source>
</evidence>